<dbReference type="InterPro" id="IPR009057">
    <property type="entry name" value="Homeodomain-like_sf"/>
</dbReference>
<dbReference type="GO" id="GO:0003700">
    <property type="term" value="F:DNA-binding transcription factor activity"/>
    <property type="evidence" value="ECO:0007669"/>
    <property type="project" value="TreeGrafter"/>
</dbReference>
<reference evidence="7" key="2">
    <citation type="submission" date="2020-09" db="EMBL/GenBank/DDBJ databases">
        <authorList>
            <person name="Sun Q."/>
            <person name="Ohkuma M."/>
        </authorList>
    </citation>
    <scope>NUCLEOTIDE SEQUENCE</scope>
    <source>
        <strain evidence="7">JCM 4136</strain>
    </source>
</reference>
<dbReference type="Pfam" id="PF00440">
    <property type="entry name" value="TetR_N"/>
    <property type="match status" value="1"/>
</dbReference>
<evidence type="ECO:0000256" key="2">
    <source>
        <dbReference type="ARBA" id="ARBA00023125"/>
    </source>
</evidence>
<gene>
    <name evidence="7" type="ORF">GCM10010227_10940</name>
</gene>
<dbReference type="InterPro" id="IPR001647">
    <property type="entry name" value="HTH_TetR"/>
</dbReference>
<evidence type="ECO:0000256" key="1">
    <source>
        <dbReference type="ARBA" id="ARBA00023015"/>
    </source>
</evidence>
<dbReference type="SUPFAM" id="SSF46689">
    <property type="entry name" value="Homeodomain-like"/>
    <property type="match status" value="1"/>
</dbReference>
<name>A0A8H9HF41_9ACTN</name>
<protein>
    <recommendedName>
        <fullName evidence="6">HTH tetR-type domain-containing protein</fullName>
    </recommendedName>
</protein>
<dbReference type="Proteomes" id="UP000660975">
    <property type="component" value="Unassembled WGS sequence"/>
</dbReference>
<feature type="compositionally biased region" description="Low complexity" evidence="5">
    <location>
        <begin position="45"/>
        <end position="60"/>
    </location>
</feature>
<feature type="region of interest" description="Disordered" evidence="5">
    <location>
        <begin position="45"/>
        <end position="72"/>
    </location>
</feature>
<dbReference type="PANTHER" id="PTHR30055:SF174">
    <property type="entry name" value="TRANSCRIPTIONAL REGULATORY PROTEIN (PROBABLY TETR-FAMILY)-RELATED"/>
    <property type="match status" value="1"/>
</dbReference>
<dbReference type="EMBL" id="BMSC01000002">
    <property type="protein sequence ID" value="GGU59397.1"/>
    <property type="molecule type" value="Genomic_DNA"/>
</dbReference>
<dbReference type="PANTHER" id="PTHR30055">
    <property type="entry name" value="HTH-TYPE TRANSCRIPTIONAL REGULATOR RUTR"/>
    <property type="match status" value="1"/>
</dbReference>
<proteinExistence type="predicted"/>
<dbReference type="InterPro" id="IPR023772">
    <property type="entry name" value="DNA-bd_HTH_TetR-type_CS"/>
</dbReference>
<dbReference type="Pfam" id="PF21943">
    <property type="entry name" value="TetR_C_46"/>
    <property type="match status" value="1"/>
</dbReference>
<dbReference type="Gene3D" id="1.10.357.10">
    <property type="entry name" value="Tetracycline Repressor, domain 2"/>
    <property type="match status" value="1"/>
</dbReference>
<dbReference type="InterPro" id="IPR054129">
    <property type="entry name" value="DesT_TetR_C"/>
</dbReference>
<sequence length="346" mass="36752">MPASSVLPGLPNTVVVSLPAALSLRERGPSTAWLDSLSALRGGTAYSRSVSRSRAPAPAAARERLGDDGRVHGGAGPPAVFPCRGGSRLPQVGSLFGMTTGTRRRMGVEERRQQLIGVALELFSNRSPDEVSIDEIAAAAGISRPLVYHYFPGKTSLYEAALRRAAEDLAQRFDEPREGPLGARLQRVMGRFFDFVDEHGPGFSALMRGGPAQSVSGDPGSSSAATALIDSVRQAAYEQIVSHLDLVAVPPRLELVVRSWVSLAESTALLWLDGRRTERAALELQLVHDFGALVAVAGAYDEEIAGVVRRILAQEPPDGPFTDLAVRLLALLPAEAEVPAQAAPVE</sequence>
<evidence type="ECO:0000313" key="7">
    <source>
        <dbReference type="EMBL" id="GGU59397.1"/>
    </source>
</evidence>
<feature type="compositionally biased region" description="Basic and acidic residues" evidence="5">
    <location>
        <begin position="61"/>
        <end position="71"/>
    </location>
</feature>
<evidence type="ECO:0000256" key="3">
    <source>
        <dbReference type="ARBA" id="ARBA00023163"/>
    </source>
</evidence>
<dbReference type="PROSITE" id="PS50977">
    <property type="entry name" value="HTH_TETR_2"/>
    <property type="match status" value="1"/>
</dbReference>
<dbReference type="AlphaFoldDB" id="A0A8H9HF41"/>
<feature type="DNA-binding region" description="H-T-H motif" evidence="4">
    <location>
        <begin position="132"/>
        <end position="151"/>
    </location>
</feature>
<dbReference type="GO" id="GO:0000976">
    <property type="term" value="F:transcription cis-regulatory region binding"/>
    <property type="evidence" value="ECO:0007669"/>
    <property type="project" value="TreeGrafter"/>
</dbReference>
<evidence type="ECO:0000313" key="8">
    <source>
        <dbReference type="Proteomes" id="UP000660975"/>
    </source>
</evidence>
<keyword evidence="3" id="KW-0804">Transcription</keyword>
<keyword evidence="1" id="KW-0805">Transcription regulation</keyword>
<dbReference type="PRINTS" id="PR00455">
    <property type="entry name" value="HTHTETR"/>
</dbReference>
<evidence type="ECO:0000259" key="6">
    <source>
        <dbReference type="PROSITE" id="PS50977"/>
    </source>
</evidence>
<evidence type="ECO:0000256" key="5">
    <source>
        <dbReference type="SAM" id="MobiDB-lite"/>
    </source>
</evidence>
<evidence type="ECO:0000256" key="4">
    <source>
        <dbReference type="PROSITE-ProRule" id="PRU00335"/>
    </source>
</evidence>
<accession>A0A8H9HF41</accession>
<feature type="domain" description="HTH tetR-type" evidence="6">
    <location>
        <begin position="109"/>
        <end position="169"/>
    </location>
</feature>
<dbReference type="PROSITE" id="PS01081">
    <property type="entry name" value="HTH_TETR_1"/>
    <property type="match status" value="1"/>
</dbReference>
<dbReference type="InterPro" id="IPR050109">
    <property type="entry name" value="HTH-type_TetR-like_transc_reg"/>
</dbReference>
<comment type="caution">
    <text evidence="7">The sequence shown here is derived from an EMBL/GenBank/DDBJ whole genome shotgun (WGS) entry which is preliminary data.</text>
</comment>
<organism evidence="7 8">
    <name type="scientific">Streptomyces gougerotii</name>
    <dbReference type="NCBI Taxonomy" id="53448"/>
    <lineage>
        <taxon>Bacteria</taxon>
        <taxon>Bacillati</taxon>
        <taxon>Actinomycetota</taxon>
        <taxon>Actinomycetes</taxon>
        <taxon>Kitasatosporales</taxon>
        <taxon>Streptomycetaceae</taxon>
        <taxon>Streptomyces</taxon>
        <taxon>Streptomyces diastaticus group</taxon>
    </lineage>
</organism>
<keyword evidence="2 4" id="KW-0238">DNA-binding</keyword>
<reference evidence="7" key="1">
    <citation type="journal article" date="2014" name="Int. J. Syst. Evol. Microbiol.">
        <title>Complete genome sequence of Corynebacterium casei LMG S-19264T (=DSM 44701T), isolated from a smear-ripened cheese.</title>
        <authorList>
            <consortium name="US DOE Joint Genome Institute (JGI-PGF)"/>
            <person name="Walter F."/>
            <person name="Albersmeier A."/>
            <person name="Kalinowski J."/>
            <person name="Ruckert C."/>
        </authorList>
    </citation>
    <scope>NUCLEOTIDE SEQUENCE</scope>
    <source>
        <strain evidence="7">JCM 4136</strain>
    </source>
</reference>